<accession>S8AQ55</accession>
<evidence type="ECO:0000313" key="2">
    <source>
        <dbReference type="EMBL" id="EPS44984.1"/>
    </source>
</evidence>
<evidence type="ECO:0000256" key="1">
    <source>
        <dbReference type="SAM" id="MobiDB-lite"/>
    </source>
</evidence>
<dbReference type="EMBL" id="AQGS01000024">
    <property type="protein sequence ID" value="EPS44984.1"/>
    <property type="molecule type" value="Genomic_DNA"/>
</dbReference>
<dbReference type="Proteomes" id="UP000015100">
    <property type="component" value="Unassembled WGS sequence"/>
</dbReference>
<sequence>MVDGPGDHGSGSQPRPYINWAQSGVGLEGAPEEVTFRASSRKNNHKRQREIGNHRRRSSRAKVQTITVYHLACPLAKRRPDIYGCCLDIARQNLAGIKEHMRRNHGSVVDHDLVKQAGNWHEVLYVCFPDDDRRELKTINKYALLDDTNTLTHHTATSDNNDTTLLPNVIDQSSLAEHANLSPDPSVYYGPLSLAEVSRETTFTLFISEGLGVDLPGEAIPKMYHYRDMEDLRQGFTRWLGNSFPVPGFFWDYMELWSVSPYGLTSVEDVIQELETWYPPYKYTQAFFWLEWR</sequence>
<keyword evidence="3" id="KW-1185">Reference proteome</keyword>
<comment type="caution">
    <text evidence="2">The sequence shown here is derived from an EMBL/GenBank/DDBJ whole genome shotgun (WGS) entry which is preliminary data.</text>
</comment>
<dbReference type="AlphaFoldDB" id="S8AQ55"/>
<dbReference type="HOGENOM" id="CLU_950012_0_0_1"/>
<gene>
    <name evidence="2" type="ORF">H072_942</name>
</gene>
<name>S8AQ55_DACHA</name>
<reference evidence="2 3" key="1">
    <citation type="journal article" date="2013" name="PLoS Genet.">
        <title>Genomic mechanisms accounting for the adaptation to parasitism in nematode-trapping fungi.</title>
        <authorList>
            <person name="Meerupati T."/>
            <person name="Andersson K.M."/>
            <person name="Friman E."/>
            <person name="Kumar D."/>
            <person name="Tunlid A."/>
            <person name="Ahren D."/>
        </authorList>
    </citation>
    <scope>NUCLEOTIDE SEQUENCE [LARGE SCALE GENOMIC DNA]</scope>
    <source>
        <strain evidence="2 3">CBS 200.50</strain>
    </source>
</reference>
<feature type="region of interest" description="Disordered" evidence="1">
    <location>
        <begin position="37"/>
        <end position="59"/>
    </location>
</feature>
<proteinExistence type="predicted"/>
<evidence type="ECO:0000313" key="3">
    <source>
        <dbReference type="Proteomes" id="UP000015100"/>
    </source>
</evidence>
<organism evidence="2 3">
    <name type="scientific">Dactylellina haptotyla (strain CBS 200.50)</name>
    <name type="common">Nematode-trapping fungus</name>
    <name type="synonym">Monacrosporium haptotylum</name>
    <dbReference type="NCBI Taxonomy" id="1284197"/>
    <lineage>
        <taxon>Eukaryota</taxon>
        <taxon>Fungi</taxon>
        <taxon>Dikarya</taxon>
        <taxon>Ascomycota</taxon>
        <taxon>Pezizomycotina</taxon>
        <taxon>Orbiliomycetes</taxon>
        <taxon>Orbiliales</taxon>
        <taxon>Orbiliaceae</taxon>
        <taxon>Dactylellina</taxon>
    </lineage>
</organism>
<reference evidence="3" key="2">
    <citation type="submission" date="2013-04" db="EMBL/GenBank/DDBJ databases">
        <title>Genomic mechanisms accounting for the adaptation to parasitism in nematode-trapping fungi.</title>
        <authorList>
            <person name="Ahren D.G."/>
        </authorList>
    </citation>
    <scope>NUCLEOTIDE SEQUENCE [LARGE SCALE GENOMIC DNA]</scope>
    <source>
        <strain evidence="3">CBS 200.50</strain>
    </source>
</reference>
<protein>
    <submittedName>
        <fullName evidence="2">Uncharacterized protein</fullName>
    </submittedName>
</protein>
<feature type="compositionally biased region" description="Basic residues" evidence="1">
    <location>
        <begin position="39"/>
        <end position="59"/>
    </location>
</feature>